<sequence>MAGRGRGRGALLLKELRRPGEPGKAQPTPTSDFTEQEKPCEDLDDLLSKMRLDDESYIKSVIDTAKLLATSDENIEQMSKTIHEHTTEHPMFGMLGASISQGLVKTDFGQKYRANMLKLIQADFKNKGKLRSQSIVRFSGGVSYLCSVFNTLRSATGEPFKPLVIPVFDCLEMLLYETAKDVEITLCYTQLKKMGFLLEECNPERMQALLNLIRIKIIESSTTEKARCQLMEIVELRANRWQDIPIEERKIYIDTLEEISNMENSVTNNIQHYVVIARNTG</sequence>
<dbReference type="AlphaFoldDB" id="A0A8S4P4T3"/>
<evidence type="ECO:0000313" key="2">
    <source>
        <dbReference type="EMBL" id="CAH1789254.1"/>
    </source>
</evidence>
<reference evidence="2" key="1">
    <citation type="submission" date="2022-03" db="EMBL/GenBank/DDBJ databases">
        <authorList>
            <person name="Martin C."/>
        </authorList>
    </citation>
    <scope>NUCLEOTIDE SEQUENCE</scope>
</reference>
<dbReference type="GO" id="GO:0006446">
    <property type="term" value="P:regulation of translational initiation"/>
    <property type="evidence" value="ECO:0007669"/>
    <property type="project" value="TreeGrafter"/>
</dbReference>
<evidence type="ECO:0008006" key="4">
    <source>
        <dbReference type="Google" id="ProtNLM"/>
    </source>
</evidence>
<dbReference type="GO" id="GO:0008494">
    <property type="term" value="F:translation activator activity"/>
    <property type="evidence" value="ECO:0007669"/>
    <property type="project" value="TreeGrafter"/>
</dbReference>
<dbReference type="Proteomes" id="UP000749559">
    <property type="component" value="Unassembled WGS sequence"/>
</dbReference>
<dbReference type="PANTHER" id="PTHR23254">
    <property type="entry name" value="EIF4G DOMAIN PROTEIN"/>
    <property type="match status" value="1"/>
</dbReference>
<feature type="region of interest" description="Disordered" evidence="1">
    <location>
        <begin position="1"/>
        <end position="38"/>
    </location>
</feature>
<dbReference type="SUPFAM" id="SSF48371">
    <property type="entry name" value="ARM repeat"/>
    <property type="match status" value="1"/>
</dbReference>
<keyword evidence="3" id="KW-1185">Reference proteome</keyword>
<accession>A0A8S4P4T3</accession>
<dbReference type="InterPro" id="IPR016024">
    <property type="entry name" value="ARM-type_fold"/>
</dbReference>
<dbReference type="PANTHER" id="PTHR23254:SF16">
    <property type="entry name" value="CBP80_20-DEPENDENT TRANSLATION INITIATION FACTOR"/>
    <property type="match status" value="1"/>
</dbReference>
<protein>
    <recommendedName>
        <fullName evidence="4">MIF4G domain-containing protein</fullName>
    </recommendedName>
</protein>
<organism evidence="2 3">
    <name type="scientific">Owenia fusiformis</name>
    <name type="common">Polychaete worm</name>
    <dbReference type="NCBI Taxonomy" id="6347"/>
    <lineage>
        <taxon>Eukaryota</taxon>
        <taxon>Metazoa</taxon>
        <taxon>Spiralia</taxon>
        <taxon>Lophotrochozoa</taxon>
        <taxon>Annelida</taxon>
        <taxon>Polychaeta</taxon>
        <taxon>Sedentaria</taxon>
        <taxon>Canalipalpata</taxon>
        <taxon>Sabellida</taxon>
        <taxon>Oweniida</taxon>
        <taxon>Oweniidae</taxon>
        <taxon>Owenia</taxon>
    </lineage>
</organism>
<gene>
    <name evidence="2" type="ORF">OFUS_LOCUS14648</name>
</gene>
<dbReference type="OrthoDB" id="6484979at2759"/>
<proteinExistence type="predicted"/>
<dbReference type="Gene3D" id="1.25.40.180">
    <property type="match status" value="1"/>
</dbReference>
<evidence type="ECO:0000313" key="3">
    <source>
        <dbReference type="Proteomes" id="UP000749559"/>
    </source>
</evidence>
<dbReference type="GO" id="GO:0005829">
    <property type="term" value="C:cytosol"/>
    <property type="evidence" value="ECO:0007669"/>
    <property type="project" value="TreeGrafter"/>
</dbReference>
<evidence type="ECO:0000256" key="1">
    <source>
        <dbReference type="SAM" id="MobiDB-lite"/>
    </source>
</evidence>
<dbReference type="InterPro" id="IPR051367">
    <property type="entry name" value="mRNA_TranslReg/HistoneTransl"/>
</dbReference>
<name>A0A8S4P4T3_OWEFU</name>
<comment type="caution">
    <text evidence="2">The sequence shown here is derived from an EMBL/GenBank/DDBJ whole genome shotgun (WGS) entry which is preliminary data.</text>
</comment>
<dbReference type="EMBL" id="CAIIXF020000007">
    <property type="protein sequence ID" value="CAH1789254.1"/>
    <property type="molecule type" value="Genomic_DNA"/>
</dbReference>